<evidence type="ECO:0000313" key="3">
    <source>
        <dbReference type="Proteomes" id="UP000034201"/>
    </source>
</evidence>
<dbReference type="InterPro" id="IPR004013">
    <property type="entry name" value="PHP_dom"/>
</dbReference>
<protein>
    <recommendedName>
        <fullName evidence="1">Polymerase/histidinol phosphatase N-terminal domain-containing protein</fullName>
    </recommendedName>
</protein>
<dbReference type="InterPro" id="IPR052018">
    <property type="entry name" value="PHP_domain"/>
</dbReference>
<organism evidence="2 3">
    <name type="scientific">Candidatus Adlerbacteria bacterium GW2011_GWC1_50_9</name>
    <dbReference type="NCBI Taxonomy" id="1618608"/>
    <lineage>
        <taxon>Bacteria</taxon>
        <taxon>Candidatus Adleribacteriota</taxon>
    </lineage>
</organism>
<dbReference type="GO" id="GO:0004534">
    <property type="term" value="F:5'-3' RNA exonuclease activity"/>
    <property type="evidence" value="ECO:0007669"/>
    <property type="project" value="TreeGrafter"/>
</dbReference>
<accession>A0A0G1WMH2</accession>
<dbReference type="PANTHER" id="PTHR42924">
    <property type="entry name" value="EXONUCLEASE"/>
    <property type="match status" value="1"/>
</dbReference>
<sequence>MNTFDLQIQSIASDGAYTPSEIIAMARGAGVVTIALTDHDTVLGVAEALEAGRAAGVRVIPGIEMSVEEHDIHVLGLGIDPTNAPLLRALEEFRADRVEGAKKIVENLKTNEGFAIEWEDVLREAMNSSTIARPHIVSAVMKRPENAEKLAHDSVKEKADFFNRYLSNESRNFVKRAHVSAKDGIGLIHAAGGVAVWSHPVIPDFKSGEYDELEKFLQELILWEIDGLEVWSASHREDDVEFLWGMSEKYGLLKTGGSDFHDRGAHPRAETGLHSADTIGDFETYGFPTENVLSRLLEAIEKHRQ</sequence>
<dbReference type="Pfam" id="PF02811">
    <property type="entry name" value="PHP"/>
    <property type="match status" value="1"/>
</dbReference>
<comment type="caution">
    <text evidence="2">The sequence shown here is derived from an EMBL/GenBank/DDBJ whole genome shotgun (WGS) entry which is preliminary data.</text>
</comment>
<dbReference type="Gene3D" id="1.10.150.650">
    <property type="match status" value="1"/>
</dbReference>
<dbReference type="AlphaFoldDB" id="A0A0G1WMH2"/>
<evidence type="ECO:0000313" key="2">
    <source>
        <dbReference type="EMBL" id="KKW20038.1"/>
    </source>
</evidence>
<reference evidence="2 3" key="1">
    <citation type="journal article" date="2015" name="Nature">
        <title>rRNA introns, odd ribosomes, and small enigmatic genomes across a large radiation of phyla.</title>
        <authorList>
            <person name="Brown C.T."/>
            <person name="Hug L.A."/>
            <person name="Thomas B.C."/>
            <person name="Sharon I."/>
            <person name="Castelle C.J."/>
            <person name="Singh A."/>
            <person name="Wilkins M.J."/>
            <person name="Williams K.H."/>
            <person name="Banfield J.F."/>
        </authorList>
    </citation>
    <scope>NUCLEOTIDE SEQUENCE [LARGE SCALE GENOMIC DNA]</scope>
</reference>
<dbReference type="GO" id="GO:0035312">
    <property type="term" value="F:5'-3' DNA exonuclease activity"/>
    <property type="evidence" value="ECO:0007669"/>
    <property type="project" value="TreeGrafter"/>
</dbReference>
<dbReference type="EMBL" id="LCQQ01000046">
    <property type="protein sequence ID" value="KKW20038.1"/>
    <property type="molecule type" value="Genomic_DNA"/>
</dbReference>
<dbReference type="PANTHER" id="PTHR42924:SF3">
    <property type="entry name" value="POLYMERASE_HISTIDINOL PHOSPHATASE N-TERMINAL DOMAIN-CONTAINING PROTEIN"/>
    <property type="match status" value="1"/>
</dbReference>
<dbReference type="CDD" id="cd07438">
    <property type="entry name" value="PHP_HisPPase_AMP"/>
    <property type="match status" value="1"/>
</dbReference>
<feature type="domain" description="Polymerase/histidinol phosphatase N-terminal" evidence="1">
    <location>
        <begin position="4"/>
        <end position="69"/>
    </location>
</feature>
<gene>
    <name evidence="2" type="ORF">UY61_C0046G0004</name>
</gene>
<dbReference type="Gene3D" id="3.20.20.140">
    <property type="entry name" value="Metal-dependent hydrolases"/>
    <property type="match status" value="1"/>
</dbReference>
<dbReference type="InterPro" id="IPR016195">
    <property type="entry name" value="Pol/histidinol_Pase-like"/>
</dbReference>
<name>A0A0G1WMH2_9BACT</name>
<dbReference type="InterPro" id="IPR003141">
    <property type="entry name" value="Pol/His_phosphatase_N"/>
</dbReference>
<dbReference type="SMART" id="SM00481">
    <property type="entry name" value="POLIIIAc"/>
    <property type="match status" value="1"/>
</dbReference>
<dbReference type="Proteomes" id="UP000034201">
    <property type="component" value="Unassembled WGS sequence"/>
</dbReference>
<evidence type="ECO:0000259" key="1">
    <source>
        <dbReference type="SMART" id="SM00481"/>
    </source>
</evidence>
<proteinExistence type="predicted"/>
<dbReference type="SUPFAM" id="SSF89550">
    <property type="entry name" value="PHP domain-like"/>
    <property type="match status" value="1"/>
</dbReference>